<sequence length="74" mass="7646">MRSISLSFVVATAIALFTFGQAASAAPIGAVVKACDRTAGCNYTLNKAGDLTGCSSKACFYCPNDGKRQCFGVQ</sequence>
<dbReference type="AlphaFoldDB" id="A0A1H4QLC9"/>
<evidence type="ECO:0000313" key="3">
    <source>
        <dbReference type="Proteomes" id="UP000198992"/>
    </source>
</evidence>
<reference evidence="2 3" key="1">
    <citation type="submission" date="2016-10" db="EMBL/GenBank/DDBJ databases">
        <authorList>
            <person name="de Groot N.N."/>
        </authorList>
    </citation>
    <scope>NUCLEOTIDE SEQUENCE [LARGE SCALE GENOMIC DNA]</scope>
    <source>
        <strain evidence="2 3">MT12</strain>
    </source>
</reference>
<feature type="chain" id="PRO_5011639276" evidence="1">
    <location>
        <begin position="26"/>
        <end position="74"/>
    </location>
</feature>
<name>A0A1H4QLC9_9BRAD</name>
<dbReference type="RefSeq" id="WP_143046613.1">
    <property type="nucleotide sequence ID" value="NZ_FNTH01000001.1"/>
</dbReference>
<keyword evidence="1" id="KW-0732">Signal</keyword>
<evidence type="ECO:0000256" key="1">
    <source>
        <dbReference type="SAM" id="SignalP"/>
    </source>
</evidence>
<dbReference type="EMBL" id="FNTH01000001">
    <property type="protein sequence ID" value="SEC20351.1"/>
    <property type="molecule type" value="Genomic_DNA"/>
</dbReference>
<evidence type="ECO:0000313" key="2">
    <source>
        <dbReference type="EMBL" id="SEC20351.1"/>
    </source>
</evidence>
<gene>
    <name evidence="2" type="ORF">SAMN05444164_1278</name>
</gene>
<organism evidence="2 3">
    <name type="scientific">Bradyrhizobium erythrophlei</name>
    <dbReference type="NCBI Taxonomy" id="1437360"/>
    <lineage>
        <taxon>Bacteria</taxon>
        <taxon>Pseudomonadati</taxon>
        <taxon>Pseudomonadota</taxon>
        <taxon>Alphaproteobacteria</taxon>
        <taxon>Hyphomicrobiales</taxon>
        <taxon>Nitrobacteraceae</taxon>
        <taxon>Bradyrhizobium</taxon>
    </lineage>
</organism>
<proteinExistence type="predicted"/>
<dbReference type="Proteomes" id="UP000198992">
    <property type="component" value="Unassembled WGS sequence"/>
</dbReference>
<accession>A0A1H4QLC9</accession>
<feature type="signal peptide" evidence="1">
    <location>
        <begin position="1"/>
        <end position="25"/>
    </location>
</feature>
<protein>
    <submittedName>
        <fullName evidence="2">Uncharacterized protein</fullName>
    </submittedName>
</protein>
<dbReference type="OrthoDB" id="8240109at2"/>